<organism evidence="2 3">
    <name type="scientific">Marinitoga piezophila (strain DSM 14283 / JCM 11233 / KA3)</name>
    <dbReference type="NCBI Taxonomy" id="443254"/>
    <lineage>
        <taxon>Bacteria</taxon>
        <taxon>Thermotogati</taxon>
        <taxon>Thermotogota</taxon>
        <taxon>Thermotogae</taxon>
        <taxon>Petrotogales</taxon>
        <taxon>Petrotogaceae</taxon>
        <taxon>Marinitoga</taxon>
    </lineage>
</organism>
<evidence type="ECO:0000256" key="1">
    <source>
        <dbReference type="HAMAP-Rule" id="MF_00122"/>
    </source>
</evidence>
<keyword evidence="2" id="KW-0808">Transferase</keyword>
<dbReference type="HAMAP" id="MF_00122">
    <property type="entry name" value="GatC"/>
    <property type="match status" value="1"/>
</dbReference>
<dbReference type="PANTHER" id="PTHR15004">
    <property type="entry name" value="GLUTAMYL-TRNA(GLN) AMIDOTRANSFERASE SUBUNIT C, MITOCHONDRIAL"/>
    <property type="match status" value="1"/>
</dbReference>
<dbReference type="Proteomes" id="UP000007161">
    <property type="component" value="Chromosome"/>
</dbReference>
<dbReference type="GO" id="GO:0006412">
    <property type="term" value="P:translation"/>
    <property type="evidence" value="ECO:0007669"/>
    <property type="project" value="UniProtKB-UniRule"/>
</dbReference>
<dbReference type="SUPFAM" id="SSF141000">
    <property type="entry name" value="Glu-tRNAGln amidotransferase C subunit"/>
    <property type="match status" value="1"/>
</dbReference>
<dbReference type="HOGENOM" id="CLU_105899_4_1_0"/>
<reference evidence="3" key="2">
    <citation type="submission" date="2012-01" db="EMBL/GenBank/DDBJ databases">
        <title>Complete sequence of chromosome of Marinitoga piezophila KA3.</title>
        <authorList>
            <person name="Lucas S."/>
            <person name="Han J."/>
            <person name="Lapidus A."/>
            <person name="Cheng J.-F."/>
            <person name="Goodwin L."/>
            <person name="Pitluck S."/>
            <person name="Peters L."/>
            <person name="Mikhailova N."/>
            <person name="Teshima H."/>
            <person name="Detter J.C."/>
            <person name="Han C."/>
            <person name="Tapia R."/>
            <person name="Land M."/>
            <person name="Hauser L."/>
            <person name="Kyrpides N."/>
            <person name="Ivanova N."/>
            <person name="Pagani I."/>
            <person name="Jebbar M."/>
            <person name="Vannier P."/>
            <person name="Oger P."/>
            <person name="Cario A."/>
            <person name="Bartlett D."/>
            <person name="Noll K.M."/>
            <person name="Woyke T."/>
        </authorList>
    </citation>
    <scope>NUCLEOTIDE SEQUENCE [LARGE SCALE GENOMIC DNA]</scope>
    <source>
        <strain evidence="3">DSM 14283 / JCM 11233 / KA3</strain>
    </source>
</reference>
<dbReference type="InterPro" id="IPR036113">
    <property type="entry name" value="Asp/Glu-ADT_sf_sub_c"/>
</dbReference>
<keyword evidence="1" id="KW-0547">Nucleotide-binding</keyword>
<dbReference type="STRING" id="443254.Marpi_0077"/>
<dbReference type="EC" id="6.3.5.-" evidence="1"/>
<evidence type="ECO:0000313" key="2">
    <source>
        <dbReference type="EMBL" id="AEX84535.1"/>
    </source>
</evidence>
<comment type="function">
    <text evidence="1">Allows the formation of correctly charged Asn-tRNA(Asn) or Gln-tRNA(Gln) through the transamidation of misacylated Asp-tRNA(Asn) or Glu-tRNA(Gln) in organisms which lack either or both of asparaginyl-tRNA or glutaminyl-tRNA synthetases. The reaction takes place in the presence of glutamine and ATP through an activated phospho-Asp-tRNA(Asn) or phospho-Glu-tRNA(Gln).</text>
</comment>
<dbReference type="GO" id="GO:0005524">
    <property type="term" value="F:ATP binding"/>
    <property type="evidence" value="ECO:0007669"/>
    <property type="project" value="UniProtKB-KW"/>
</dbReference>
<dbReference type="GO" id="GO:0016740">
    <property type="term" value="F:transferase activity"/>
    <property type="evidence" value="ECO:0007669"/>
    <property type="project" value="UniProtKB-KW"/>
</dbReference>
<comment type="catalytic activity">
    <reaction evidence="1">
        <text>L-glutamyl-tRNA(Gln) + L-glutamine + ATP + H2O = L-glutaminyl-tRNA(Gln) + L-glutamate + ADP + phosphate + H(+)</text>
        <dbReference type="Rhea" id="RHEA:17521"/>
        <dbReference type="Rhea" id="RHEA-COMP:9681"/>
        <dbReference type="Rhea" id="RHEA-COMP:9684"/>
        <dbReference type="ChEBI" id="CHEBI:15377"/>
        <dbReference type="ChEBI" id="CHEBI:15378"/>
        <dbReference type="ChEBI" id="CHEBI:29985"/>
        <dbReference type="ChEBI" id="CHEBI:30616"/>
        <dbReference type="ChEBI" id="CHEBI:43474"/>
        <dbReference type="ChEBI" id="CHEBI:58359"/>
        <dbReference type="ChEBI" id="CHEBI:78520"/>
        <dbReference type="ChEBI" id="CHEBI:78521"/>
        <dbReference type="ChEBI" id="CHEBI:456216"/>
    </reaction>
</comment>
<dbReference type="eggNOG" id="COG0721">
    <property type="taxonomic scope" value="Bacteria"/>
</dbReference>
<proteinExistence type="inferred from homology"/>
<dbReference type="AlphaFoldDB" id="H2J2U1"/>
<dbReference type="OrthoDB" id="47632at2"/>
<keyword evidence="1" id="KW-0436">Ligase</keyword>
<comment type="catalytic activity">
    <reaction evidence="1">
        <text>L-aspartyl-tRNA(Asn) + L-glutamine + ATP + H2O = L-asparaginyl-tRNA(Asn) + L-glutamate + ADP + phosphate + 2 H(+)</text>
        <dbReference type="Rhea" id="RHEA:14513"/>
        <dbReference type="Rhea" id="RHEA-COMP:9674"/>
        <dbReference type="Rhea" id="RHEA-COMP:9677"/>
        <dbReference type="ChEBI" id="CHEBI:15377"/>
        <dbReference type="ChEBI" id="CHEBI:15378"/>
        <dbReference type="ChEBI" id="CHEBI:29985"/>
        <dbReference type="ChEBI" id="CHEBI:30616"/>
        <dbReference type="ChEBI" id="CHEBI:43474"/>
        <dbReference type="ChEBI" id="CHEBI:58359"/>
        <dbReference type="ChEBI" id="CHEBI:78515"/>
        <dbReference type="ChEBI" id="CHEBI:78516"/>
        <dbReference type="ChEBI" id="CHEBI:456216"/>
    </reaction>
</comment>
<dbReference type="InterPro" id="IPR003837">
    <property type="entry name" value="GatC"/>
</dbReference>
<dbReference type="Gene3D" id="1.10.20.60">
    <property type="entry name" value="Glu-tRNAGln amidotransferase C subunit, N-terminal domain"/>
    <property type="match status" value="1"/>
</dbReference>
<dbReference type="PANTHER" id="PTHR15004:SF0">
    <property type="entry name" value="GLUTAMYL-TRNA(GLN) AMIDOTRANSFERASE SUBUNIT C, MITOCHONDRIAL"/>
    <property type="match status" value="1"/>
</dbReference>
<accession>H2J2U1</accession>
<keyword evidence="3" id="KW-1185">Reference proteome</keyword>
<dbReference type="EMBL" id="CP003257">
    <property type="protein sequence ID" value="AEX84535.1"/>
    <property type="molecule type" value="Genomic_DNA"/>
</dbReference>
<dbReference type="Pfam" id="PF02686">
    <property type="entry name" value="GatC"/>
    <property type="match status" value="1"/>
</dbReference>
<gene>
    <name evidence="1" type="primary">gatC</name>
    <name evidence="2" type="ordered locus">Marpi_0077</name>
</gene>
<reference evidence="2 3" key="1">
    <citation type="journal article" date="2012" name="J. Bacteriol.">
        <title>Complete Genome Sequence of the Thermophilic, Piezophilic, Heterotrophic Bacterium Marinitoga piezophila KA3.</title>
        <authorList>
            <person name="Lucas S."/>
            <person name="Han J."/>
            <person name="Lapidus A."/>
            <person name="Cheng J.F."/>
            <person name="Goodwin L.A."/>
            <person name="Pitluck S."/>
            <person name="Peters L."/>
            <person name="Mikhailova N."/>
            <person name="Teshima H."/>
            <person name="Detter J.C."/>
            <person name="Han C."/>
            <person name="Tapia R."/>
            <person name="Land M."/>
            <person name="Hauser L."/>
            <person name="Kyrpides N.C."/>
            <person name="Ivanova N."/>
            <person name="Pagani I."/>
            <person name="Vannier P."/>
            <person name="Oger P."/>
            <person name="Bartlett D.H."/>
            <person name="Noll K.M."/>
            <person name="Woyke T."/>
            <person name="Jebbar M."/>
        </authorList>
    </citation>
    <scope>NUCLEOTIDE SEQUENCE [LARGE SCALE GENOMIC DNA]</scope>
    <source>
        <strain evidence="3">DSM 14283 / JCM 11233 / KA3</strain>
    </source>
</reference>
<protein>
    <recommendedName>
        <fullName evidence="1">Aspartyl/glutamyl-tRNA(Asn/Gln) amidotransferase subunit C</fullName>
        <shortName evidence="1">Asp/Glu-ADT subunit C</shortName>
        <ecNumber evidence="1">6.3.5.-</ecNumber>
    </recommendedName>
</protein>
<sequence length="99" mass="11749">MKIEVNDELITKLEKLSMIKLSEEEKEIIKKDLEEILNYMNQIDEVITENIEPMFSPVENILKNVFHEDKEKVSEYIENIIKEYPNKKDNLLKVPGIQN</sequence>
<comment type="similarity">
    <text evidence="1">Belongs to the GatC family.</text>
</comment>
<name>H2J2U1_MARPK</name>
<dbReference type="GO" id="GO:0050567">
    <property type="term" value="F:glutaminyl-tRNA synthase (glutamine-hydrolyzing) activity"/>
    <property type="evidence" value="ECO:0007669"/>
    <property type="project" value="UniProtKB-UniRule"/>
</dbReference>
<dbReference type="GO" id="GO:0070681">
    <property type="term" value="P:glutaminyl-tRNAGln biosynthesis via transamidation"/>
    <property type="evidence" value="ECO:0007669"/>
    <property type="project" value="TreeGrafter"/>
</dbReference>
<dbReference type="RefSeq" id="WP_014295607.1">
    <property type="nucleotide sequence ID" value="NC_016751.1"/>
</dbReference>
<comment type="subunit">
    <text evidence="1">Heterotrimer of A, B and C subunits.</text>
</comment>
<keyword evidence="1" id="KW-0648">Protein biosynthesis</keyword>
<dbReference type="NCBIfam" id="TIGR00135">
    <property type="entry name" value="gatC"/>
    <property type="match status" value="1"/>
</dbReference>
<dbReference type="GO" id="GO:0006450">
    <property type="term" value="P:regulation of translational fidelity"/>
    <property type="evidence" value="ECO:0007669"/>
    <property type="project" value="InterPro"/>
</dbReference>
<evidence type="ECO:0000313" key="3">
    <source>
        <dbReference type="Proteomes" id="UP000007161"/>
    </source>
</evidence>
<dbReference type="KEGG" id="mpz:Marpi_0077"/>
<keyword evidence="1" id="KW-0067">ATP-binding</keyword>
<dbReference type="GO" id="GO:0050566">
    <property type="term" value="F:asparaginyl-tRNA synthase (glutamine-hydrolyzing) activity"/>
    <property type="evidence" value="ECO:0007669"/>
    <property type="project" value="RHEA"/>
</dbReference>